<proteinExistence type="predicted"/>
<name>A0ABQ0GQ99_9PEZI</name>
<accession>A0ABQ0GQ99</accession>
<gene>
    <name evidence="2" type="ORF">MFIFM68171_10127</name>
</gene>
<evidence type="ECO:0000313" key="2">
    <source>
        <dbReference type="EMBL" id="GAB1319917.1"/>
    </source>
</evidence>
<evidence type="ECO:0000313" key="3">
    <source>
        <dbReference type="Proteomes" id="UP001628179"/>
    </source>
</evidence>
<evidence type="ECO:0008006" key="4">
    <source>
        <dbReference type="Google" id="ProtNLM"/>
    </source>
</evidence>
<dbReference type="Gene3D" id="3.40.50.1110">
    <property type="entry name" value="SGNH hydrolase"/>
    <property type="match status" value="1"/>
</dbReference>
<dbReference type="RefSeq" id="XP_070921647.1">
    <property type="nucleotide sequence ID" value="XM_071065546.1"/>
</dbReference>
<dbReference type="InterPro" id="IPR036514">
    <property type="entry name" value="SGNH_hydro_sf"/>
</dbReference>
<evidence type="ECO:0000256" key="1">
    <source>
        <dbReference type="SAM" id="MobiDB-lite"/>
    </source>
</evidence>
<dbReference type="InterPro" id="IPR001087">
    <property type="entry name" value="GDSL"/>
</dbReference>
<keyword evidence="3" id="KW-1185">Reference proteome</keyword>
<dbReference type="Proteomes" id="UP001628179">
    <property type="component" value="Unassembled WGS sequence"/>
</dbReference>
<protein>
    <recommendedName>
        <fullName evidence="4">SGNH hydrolase-type esterase domain-containing protein</fullName>
    </recommendedName>
</protein>
<dbReference type="GeneID" id="98180869"/>
<dbReference type="Pfam" id="PF00657">
    <property type="entry name" value="Lipase_GDSL"/>
    <property type="match status" value="1"/>
</dbReference>
<organism evidence="2 3">
    <name type="scientific">Madurella fahalii</name>
    <dbReference type="NCBI Taxonomy" id="1157608"/>
    <lineage>
        <taxon>Eukaryota</taxon>
        <taxon>Fungi</taxon>
        <taxon>Dikarya</taxon>
        <taxon>Ascomycota</taxon>
        <taxon>Pezizomycotina</taxon>
        <taxon>Sordariomycetes</taxon>
        <taxon>Sordariomycetidae</taxon>
        <taxon>Sordariales</taxon>
        <taxon>Sordariales incertae sedis</taxon>
        <taxon>Madurella</taxon>
    </lineage>
</organism>
<reference evidence="2 3" key="1">
    <citation type="submission" date="2024-09" db="EMBL/GenBank/DDBJ databases">
        <title>Itraconazole resistance in Madurella fahalii resulting from another homologue of gene encoding cytochrome P450 14-alpha sterol demethylase (CYP51).</title>
        <authorList>
            <person name="Yoshioka I."/>
            <person name="Fahal A.H."/>
            <person name="Kaneko S."/>
            <person name="Yaguchi T."/>
        </authorList>
    </citation>
    <scope>NUCLEOTIDE SEQUENCE [LARGE SCALE GENOMIC DNA]</scope>
    <source>
        <strain evidence="2 3">IFM 68171</strain>
    </source>
</reference>
<dbReference type="EMBL" id="BAAFSV010000006">
    <property type="protein sequence ID" value="GAB1319917.1"/>
    <property type="molecule type" value="Genomic_DNA"/>
</dbReference>
<comment type="caution">
    <text evidence="2">The sequence shown here is derived from an EMBL/GenBank/DDBJ whole genome shotgun (WGS) entry which is preliminary data.</text>
</comment>
<feature type="region of interest" description="Disordered" evidence="1">
    <location>
        <begin position="1"/>
        <end position="22"/>
    </location>
</feature>
<dbReference type="SUPFAM" id="SSF52266">
    <property type="entry name" value="SGNH hydrolase"/>
    <property type="match status" value="1"/>
</dbReference>
<sequence>MADQAEPPTKPNPNPDPGTSANDATAALVAALTAPLTPLAKYKFRSHQTSKTTHLPLLQQHHHQHPPTVVLLGDSMFERMITIDESSNLVEPWPSAAMLPDSELPAGTGRLRGVFNASVGGDRVANIAYRLVGERFPDDPKKDLPGLMETLIRYGGGGDGGGGGGGEGVKVWVVQAGTNDLSAKKGLADRNRDALRVVLRALLGMPARSKTGKESRVLVTGLFYRKDVSRELVDEANAKLADMVRGLNRELGIEKVVFLPAISEVKTEEHLVDHVHLRLDGYRVWMRELFPAVVGLLKEMDGEIA</sequence>